<keyword evidence="3" id="KW-1185">Reference proteome</keyword>
<comment type="caution">
    <text evidence="2">The sequence shown here is derived from an EMBL/GenBank/DDBJ whole genome shotgun (WGS) entry which is preliminary data.</text>
</comment>
<protein>
    <submittedName>
        <fullName evidence="2">Uncharacterized protein</fullName>
    </submittedName>
</protein>
<sequence length="82" mass="8918">MLPLPSSQFPRGSRSPSAEPVERISLSLPCARDIVIPRAFVQIQNDFCLDSNDKSEKQAGEARGNEESGGGVERRERTMGGT</sequence>
<evidence type="ECO:0000313" key="2">
    <source>
        <dbReference type="EMBL" id="OMO85849.1"/>
    </source>
</evidence>
<organism evidence="2 3">
    <name type="scientific">Corchorus olitorius</name>
    <dbReference type="NCBI Taxonomy" id="93759"/>
    <lineage>
        <taxon>Eukaryota</taxon>
        <taxon>Viridiplantae</taxon>
        <taxon>Streptophyta</taxon>
        <taxon>Embryophyta</taxon>
        <taxon>Tracheophyta</taxon>
        <taxon>Spermatophyta</taxon>
        <taxon>Magnoliopsida</taxon>
        <taxon>eudicotyledons</taxon>
        <taxon>Gunneridae</taxon>
        <taxon>Pentapetalae</taxon>
        <taxon>rosids</taxon>
        <taxon>malvids</taxon>
        <taxon>Malvales</taxon>
        <taxon>Malvaceae</taxon>
        <taxon>Grewioideae</taxon>
        <taxon>Apeibeae</taxon>
        <taxon>Corchorus</taxon>
    </lineage>
</organism>
<evidence type="ECO:0000313" key="3">
    <source>
        <dbReference type="Proteomes" id="UP000187203"/>
    </source>
</evidence>
<dbReference type="Proteomes" id="UP000187203">
    <property type="component" value="Unassembled WGS sequence"/>
</dbReference>
<feature type="region of interest" description="Disordered" evidence="1">
    <location>
        <begin position="1"/>
        <end position="22"/>
    </location>
</feature>
<accession>A0A1R3ITD2</accession>
<gene>
    <name evidence="2" type="ORF">COLO4_21408</name>
</gene>
<feature type="region of interest" description="Disordered" evidence="1">
    <location>
        <begin position="52"/>
        <end position="82"/>
    </location>
</feature>
<proteinExistence type="predicted"/>
<feature type="compositionally biased region" description="Polar residues" evidence="1">
    <location>
        <begin position="1"/>
        <end position="16"/>
    </location>
</feature>
<dbReference type="EMBL" id="AWUE01017658">
    <property type="protein sequence ID" value="OMO85849.1"/>
    <property type="molecule type" value="Genomic_DNA"/>
</dbReference>
<reference evidence="3" key="1">
    <citation type="submission" date="2013-09" db="EMBL/GenBank/DDBJ databases">
        <title>Corchorus olitorius genome sequencing.</title>
        <authorList>
            <person name="Alam M."/>
            <person name="Haque M.S."/>
            <person name="Islam M.S."/>
            <person name="Emdad E.M."/>
            <person name="Islam M.M."/>
            <person name="Ahmed B."/>
            <person name="Halim A."/>
            <person name="Hossen Q.M.M."/>
            <person name="Hossain M.Z."/>
            <person name="Ahmed R."/>
            <person name="Khan M.M."/>
            <person name="Islam R."/>
            <person name="Rashid M.M."/>
            <person name="Khan S.A."/>
            <person name="Rahman M.S."/>
            <person name="Alam M."/>
            <person name="Yahiya A.S."/>
            <person name="Khan M.S."/>
            <person name="Azam M.S."/>
            <person name="Haque T."/>
            <person name="Lashkar M.Z.H."/>
            <person name="Akhand A.I."/>
            <person name="Morshed G."/>
            <person name="Roy S."/>
            <person name="Uddin K.S."/>
            <person name="Rabeya T."/>
            <person name="Hossain A.S."/>
            <person name="Chowdhury A."/>
            <person name="Snigdha A.R."/>
            <person name="Mortoza M.S."/>
            <person name="Matin S.A."/>
            <person name="Hoque S.M.E."/>
            <person name="Islam M.K."/>
            <person name="Roy D.K."/>
            <person name="Haider R."/>
            <person name="Moosa M.M."/>
            <person name="Elias S.M."/>
            <person name="Hasan A.M."/>
            <person name="Jahan S."/>
            <person name="Shafiuddin M."/>
            <person name="Mahmood N."/>
            <person name="Shommy N.S."/>
        </authorList>
    </citation>
    <scope>NUCLEOTIDE SEQUENCE [LARGE SCALE GENOMIC DNA]</scope>
    <source>
        <strain evidence="3">cv. O-4</strain>
    </source>
</reference>
<name>A0A1R3ITD2_9ROSI</name>
<dbReference type="AlphaFoldDB" id="A0A1R3ITD2"/>
<evidence type="ECO:0000256" key="1">
    <source>
        <dbReference type="SAM" id="MobiDB-lite"/>
    </source>
</evidence>